<organism evidence="4 5">
    <name type="scientific">Enterococcus cecorum</name>
    <dbReference type="NCBI Taxonomy" id="44008"/>
    <lineage>
        <taxon>Bacteria</taxon>
        <taxon>Bacillati</taxon>
        <taxon>Bacillota</taxon>
        <taxon>Bacilli</taxon>
        <taxon>Lactobacillales</taxon>
        <taxon>Enterococcaceae</taxon>
        <taxon>Enterococcus</taxon>
    </lineage>
</organism>
<dbReference type="Gene3D" id="3.30.2320.10">
    <property type="entry name" value="hypothetical protein PF0899 domain"/>
    <property type="match status" value="1"/>
</dbReference>
<feature type="domain" description="Phage capsid-like C-terminal" evidence="3">
    <location>
        <begin position="150"/>
        <end position="381"/>
    </location>
</feature>
<name>A0AAW8TRI2_9ENTE</name>
<evidence type="ECO:0000259" key="3">
    <source>
        <dbReference type="Pfam" id="PF05065"/>
    </source>
</evidence>
<dbReference type="InterPro" id="IPR024455">
    <property type="entry name" value="Phage_capsid"/>
</dbReference>
<comment type="subcellular location">
    <subcellularLocation>
        <location evidence="1">Virion</location>
    </subcellularLocation>
</comment>
<feature type="compositionally biased region" description="Acidic residues" evidence="2">
    <location>
        <begin position="42"/>
        <end position="56"/>
    </location>
</feature>
<proteinExistence type="predicted"/>
<dbReference type="InterPro" id="IPR054612">
    <property type="entry name" value="Phage_capsid-like_C"/>
</dbReference>
<dbReference type="NCBIfam" id="TIGR01554">
    <property type="entry name" value="major_cap_HK97"/>
    <property type="match status" value="1"/>
</dbReference>
<gene>
    <name evidence="4" type="ORF">P7H47_09215</name>
</gene>
<evidence type="ECO:0000256" key="1">
    <source>
        <dbReference type="ARBA" id="ARBA00004328"/>
    </source>
</evidence>
<dbReference type="SUPFAM" id="SSF56563">
    <property type="entry name" value="Major capsid protein gp5"/>
    <property type="match status" value="1"/>
</dbReference>
<dbReference type="Pfam" id="PF05065">
    <property type="entry name" value="Phage_capsid"/>
    <property type="match status" value="1"/>
</dbReference>
<dbReference type="Gene3D" id="3.30.2400.10">
    <property type="entry name" value="Major capsid protein gp5"/>
    <property type="match status" value="1"/>
</dbReference>
<reference evidence="4" key="1">
    <citation type="submission" date="2023-03" db="EMBL/GenBank/DDBJ databases">
        <authorList>
            <person name="Shen W."/>
            <person name="Cai J."/>
        </authorList>
    </citation>
    <scope>NUCLEOTIDE SEQUENCE</scope>
    <source>
        <strain evidence="4">B245-2</strain>
    </source>
</reference>
<accession>A0AAW8TRI2</accession>
<evidence type="ECO:0000313" key="4">
    <source>
        <dbReference type="EMBL" id="MDT2797414.1"/>
    </source>
</evidence>
<evidence type="ECO:0000256" key="2">
    <source>
        <dbReference type="SAM" id="MobiDB-lite"/>
    </source>
</evidence>
<dbReference type="AlphaFoldDB" id="A0AAW8TRI2"/>
<evidence type="ECO:0000313" key="5">
    <source>
        <dbReference type="Proteomes" id="UP001255696"/>
    </source>
</evidence>
<feature type="region of interest" description="Disordered" evidence="2">
    <location>
        <begin position="36"/>
        <end position="57"/>
    </location>
</feature>
<comment type="caution">
    <text evidence="4">The sequence shown here is derived from an EMBL/GenBank/DDBJ whole genome shotgun (WGS) entry which is preliminary data.</text>
</comment>
<sequence>MLKQILLAKKINRCKEKLEEYLTKRSELKEQAEQLERAVDEVTTDDEMKDVEESADELTKQLDDINAQIKALEDEKQQLEDELAAIEEDEQPADDTANTTENERGAKQMPKREKIKNEEEMTYQERAKKAINGYVHRQERAVTGFKTTDGEVLIPEEILQAYKQPIDQVDLKQYVKKVKVNSKSGKMPVIKRSEGVMNTVAELAENPELAKPTFEEIAYDIDTYRGYIPVSQEVIDDADYDVTGLVAEAINDQTLNTTNKAIATVVKTLTSKEVTGVDGLKDLINKDIKKVYNVKLYISSSLYAELDKLKDINGRYLLQDSIAAASGKMLLGKEVVVLDDDVIGTNAGDMKGFVGDLDAAVAYFDRVQTTLRWTENQIYGQLLSGVVRFDVQKVDTDAGFYITYSDAPLI</sequence>
<feature type="region of interest" description="Disordered" evidence="2">
    <location>
        <begin position="86"/>
        <end position="111"/>
    </location>
</feature>
<dbReference type="RefSeq" id="WP_311898169.1">
    <property type="nucleotide sequence ID" value="NZ_JARQBI010000024.1"/>
</dbReference>
<dbReference type="Proteomes" id="UP001255696">
    <property type="component" value="Unassembled WGS sequence"/>
</dbReference>
<feature type="compositionally biased region" description="Basic and acidic residues" evidence="2">
    <location>
        <begin position="101"/>
        <end position="111"/>
    </location>
</feature>
<protein>
    <submittedName>
        <fullName evidence="4">Phage major capsid protein</fullName>
    </submittedName>
</protein>
<dbReference type="EMBL" id="JARQBI010000024">
    <property type="protein sequence ID" value="MDT2797414.1"/>
    <property type="molecule type" value="Genomic_DNA"/>
</dbReference>